<comment type="caution">
    <text evidence="3">The sequence shown here is derived from an EMBL/GenBank/DDBJ whole genome shotgun (WGS) entry which is preliminary data.</text>
</comment>
<feature type="coiled-coil region" evidence="1">
    <location>
        <begin position="1919"/>
        <end position="1964"/>
    </location>
</feature>
<feature type="signal peptide" evidence="2">
    <location>
        <begin position="1"/>
        <end position="29"/>
    </location>
</feature>
<evidence type="ECO:0000313" key="3">
    <source>
        <dbReference type="EMBL" id="CAB9524782.1"/>
    </source>
</evidence>
<accession>A0A9N8EMZ5</accession>
<evidence type="ECO:0000313" key="4">
    <source>
        <dbReference type="Proteomes" id="UP001153069"/>
    </source>
</evidence>
<feature type="chain" id="PRO_5040211792" evidence="2">
    <location>
        <begin position="30"/>
        <end position="1983"/>
    </location>
</feature>
<dbReference type="EMBL" id="CAICTM010001582">
    <property type="protein sequence ID" value="CAB9524782.1"/>
    <property type="molecule type" value="Genomic_DNA"/>
</dbReference>
<dbReference type="Proteomes" id="UP001153069">
    <property type="component" value="Unassembled WGS sequence"/>
</dbReference>
<name>A0A9N8EMZ5_9STRA</name>
<dbReference type="InterPro" id="IPR028994">
    <property type="entry name" value="Integrin_alpha_N"/>
</dbReference>
<evidence type="ECO:0000256" key="1">
    <source>
        <dbReference type="SAM" id="Coils"/>
    </source>
</evidence>
<organism evidence="3 4">
    <name type="scientific">Seminavis robusta</name>
    <dbReference type="NCBI Taxonomy" id="568900"/>
    <lineage>
        <taxon>Eukaryota</taxon>
        <taxon>Sar</taxon>
        <taxon>Stramenopiles</taxon>
        <taxon>Ochrophyta</taxon>
        <taxon>Bacillariophyta</taxon>
        <taxon>Bacillariophyceae</taxon>
        <taxon>Bacillariophycidae</taxon>
        <taxon>Naviculales</taxon>
        <taxon>Naviculaceae</taxon>
        <taxon>Seminavis</taxon>
    </lineage>
</organism>
<reference evidence="3" key="1">
    <citation type="submission" date="2020-06" db="EMBL/GenBank/DDBJ databases">
        <authorList>
            <consortium name="Plant Systems Biology data submission"/>
        </authorList>
    </citation>
    <scope>NUCLEOTIDE SEQUENCE</scope>
    <source>
        <strain evidence="3">D6</strain>
    </source>
</reference>
<dbReference type="Gene3D" id="2.130.10.130">
    <property type="entry name" value="Integrin alpha, N-terminal"/>
    <property type="match status" value="1"/>
</dbReference>
<gene>
    <name evidence="3" type="ORF">SEMRO_1584_G284040.1</name>
</gene>
<dbReference type="SUPFAM" id="SSF101908">
    <property type="entry name" value="Putative isomerase YbhE"/>
    <property type="match status" value="1"/>
</dbReference>
<protein>
    <submittedName>
        <fullName evidence="3">Uncharacterized protein</fullName>
    </submittedName>
</protein>
<dbReference type="PROSITE" id="PS51257">
    <property type="entry name" value="PROKAR_LIPOPROTEIN"/>
    <property type="match status" value="1"/>
</dbReference>
<keyword evidence="1" id="KW-0175">Coiled coil</keyword>
<keyword evidence="4" id="KW-1185">Reference proteome</keyword>
<evidence type="ECO:0000256" key="2">
    <source>
        <dbReference type="SAM" id="SignalP"/>
    </source>
</evidence>
<keyword evidence="2" id="KW-0732">Signal</keyword>
<sequence>MKFQLSSWLISVTGAAACVCLLLINGVQAQGVAVPSSKQRFLRNSGRVQPDDSISQGAALALHQRTDKFSDAVDAFAEKWGQQDGSPLEMEAFYQEMQDFHVAMTANPVAVSKASFDEKVTMVKEIQRSFSVVERILSLMETSNTTMFLPFVSEMKNQMLAAESMTDDVLELLDDMADDKTVDINTADVHKPDNSSPLQAKTRRSHRRLNNYAMDDDFSASRFKPTSFAHQDASDGEYYHKSWKVYHERDDADQHWHGFKDHRQYRSWKGKHTSTNPHSRHIFDAMEDLHTGNFGGLRERVLRKGDHMHEKYHRPDNLKNGRRKLTSTQKRAQCDLFLSCAKTMNLYDMVFYHFSDYIDTTSGRFAENFRVPRDFDILEVEASIKAAIAKVEKQKETQQREQACSDLLDLFHQNEATKDPDYWNWRAGAVSEVCYASGTTKKIDLYLIKEHIGEKAATRVLQETLEAAKVLYDTRDQVKHKDEPFVYLDADEGVRFPKEVHGLSKDSEGRPELRVNLEEFYSYGKGYVQNLNELTQMYGKGDICPGNLKNGGIGIDGDLQCSSSNPKVSVCTPFLVIGGSGIYLLPTTDLPVAKTYLGASVALGGSRLILEVKNGDVNPDPHEIAGYKQDKKNGFNNKWDDWDDVNQLVRHAQLFVNATQTPDIARIPKFRDYFLLVAGDHVVKDFFFYDLNDAKDELSNQKGSRCIVEIKDGIAMDPAITNTEGFAKHWDNDADKKRLTRVAQSWADSNDVFFIFVVGSEDKAVVTGFFSDVETLLKEGKRVHARGESFQMFVVQNGEIQIDEDSFSMRDGYIINYDNQAEERRQLEVAQQSIASLFYLIVWQGHGVQGYFYSYHSTLMALGRIAGKRAAFAVFNGEIQDPHKLWLFQGGIDVGNIWDDWDDINAMMKEAQDSLSGLTCSPRPSIAEQGADDEYAGWYDLHECGQCNYYCSWIGSSGSGGDPSVKTEFGESKWVCQKNGVDSYSYPLPFNFKRCNAIDPLLNSTRSVFGDTSPGQIAALAEVGKEPVKFDEAFCPGDWELAEESKNFDPSSQTHGIRCVREYTVACEEDCAKKQCADTGGQWITDVDNTFKDTSFSKTPFTCFYGKGCPSGWSGSFAQNGLECTKTLSQQCGTDCAEKQCGDHGGSLLEGEQQATFEAFGTHFSLAMSEEGDVKAVGQKGAVTIYRKGSTTLTVKCKGASCSPNFGKSVAVSADGSTLAVGQVGDKQNDGHVRLFGIDGDEPVELWTFFNADNDSNTKTSSFGTSLALSGNGKLLLVGQPGHQTNNGRVILYEHRSPKNWQEIFSEAWHTPNAQLGASVAMSKDGSKLVAGGKTHAHEGVQGTGVASVWEKEGAAYKHKIDFFGDDGSSEFGSVVSMSADGQIFVASAPGWNNGANTNSGKFKAFKRGNKGWNLLKQVEFDWKNHRVGSSMAISPDGKHLAVGSIRGGGSGGMAMVYNTKDWTEETAYGEGDALHCGAAVSISNSGSWMIGCKAGFVALMDSFPTTSISVTKDSMLKKSKEGRPGTTFTCTLPDTYTLERKPALPGFCCLDTPDVSGIWGEPYTCKSECKNYAPSLAGISVGTCDIFGGTFCPYEEAQECSPLKRCVARYLKAAKALEGQQGWNPTYVQYLSDMPNITDATNAHSCGRAREYFGFDPTFPIDLKICDEIEEYKNAQELGFMNDVFEQMPSSGKSIGSGGKGVGGSDGGKVVDEKFEDIVTVAKAKLKDAGEPDSKCNADALTSWQSLRFGFLLAFEVTEDLYDALEGFECPEDLTGIVKSLCAGIKNISMMIFLITRGVARSILELTNHLLDATTCGNLDPQSQGEMFEATKALTENLGSVYNVIAERQTQTHTGINALGTMMNNQVDKVKEVEASLTSKFEDVSNNLKQLTASLTAKDGKRRFLGEDLLDDSIPDDLEELKAELKSKSQDAESQMAGMKSEMAAMKTELSEQMSQIQDLLKAVLLSSPSASAGQPLDQEGE</sequence>
<proteinExistence type="predicted"/>